<feature type="region of interest" description="Disordered" evidence="6">
    <location>
        <begin position="385"/>
        <end position="419"/>
    </location>
</feature>
<evidence type="ECO:0000256" key="4">
    <source>
        <dbReference type="ARBA" id="ARBA00022679"/>
    </source>
</evidence>
<dbReference type="eggNOG" id="KOG0634">
    <property type="taxonomic scope" value="Eukaryota"/>
</dbReference>
<feature type="region of interest" description="Disordered" evidence="6">
    <location>
        <begin position="537"/>
        <end position="578"/>
    </location>
</feature>
<dbReference type="GO" id="GO:0008483">
    <property type="term" value="F:transaminase activity"/>
    <property type="evidence" value="ECO:0007669"/>
    <property type="project" value="UniProtKB-KW"/>
</dbReference>
<dbReference type="Proteomes" id="UP000054988">
    <property type="component" value="Unassembled WGS sequence"/>
</dbReference>
<keyword evidence="4 8" id="KW-0808">Transferase</keyword>
<evidence type="ECO:0000313" key="8">
    <source>
        <dbReference type="EMBL" id="KTB30508.1"/>
    </source>
</evidence>
<dbReference type="Pfam" id="PF00155">
    <property type="entry name" value="Aminotran_1_2"/>
    <property type="match status" value="1"/>
</dbReference>
<dbReference type="InterPro" id="IPR004839">
    <property type="entry name" value="Aminotransferase_I/II_large"/>
</dbReference>
<evidence type="ECO:0000256" key="6">
    <source>
        <dbReference type="SAM" id="MobiDB-lite"/>
    </source>
</evidence>
<accession>A0A0W0F2H7</accession>
<dbReference type="PANTHER" id="PTHR42790">
    <property type="entry name" value="AMINOTRANSFERASE"/>
    <property type="match status" value="1"/>
</dbReference>
<evidence type="ECO:0000256" key="3">
    <source>
        <dbReference type="ARBA" id="ARBA00022576"/>
    </source>
</evidence>
<dbReference type="InterPro" id="IPR015424">
    <property type="entry name" value="PyrdxlP-dep_Trfase"/>
</dbReference>
<name>A0A0W0F2H7_MONRR</name>
<dbReference type="GO" id="GO:1901605">
    <property type="term" value="P:alpha-amino acid metabolic process"/>
    <property type="evidence" value="ECO:0007669"/>
    <property type="project" value="TreeGrafter"/>
</dbReference>
<evidence type="ECO:0000313" key="9">
    <source>
        <dbReference type="Proteomes" id="UP000054988"/>
    </source>
</evidence>
<dbReference type="SUPFAM" id="SSF53383">
    <property type="entry name" value="PLP-dependent transferases"/>
    <property type="match status" value="1"/>
</dbReference>
<comment type="cofactor">
    <cofactor evidence="1">
        <name>pyridoxal 5'-phosphate</name>
        <dbReference type="ChEBI" id="CHEBI:597326"/>
    </cofactor>
</comment>
<dbReference type="CDD" id="cd00609">
    <property type="entry name" value="AAT_like"/>
    <property type="match status" value="1"/>
</dbReference>
<gene>
    <name evidence="8" type="ORF">WG66_16970</name>
</gene>
<feature type="compositionally biased region" description="Basic and acidic residues" evidence="6">
    <location>
        <begin position="404"/>
        <end position="419"/>
    </location>
</feature>
<evidence type="ECO:0000259" key="7">
    <source>
        <dbReference type="Pfam" id="PF00155"/>
    </source>
</evidence>
<dbReference type="EMBL" id="LATX01002383">
    <property type="protein sequence ID" value="KTB30508.1"/>
    <property type="molecule type" value="Genomic_DNA"/>
</dbReference>
<dbReference type="GO" id="GO:0030170">
    <property type="term" value="F:pyridoxal phosphate binding"/>
    <property type="evidence" value="ECO:0007669"/>
    <property type="project" value="InterPro"/>
</dbReference>
<evidence type="ECO:0000256" key="1">
    <source>
        <dbReference type="ARBA" id="ARBA00001933"/>
    </source>
</evidence>
<dbReference type="InterPro" id="IPR050859">
    <property type="entry name" value="Class-I_PLP-dep_aminotransf"/>
</dbReference>
<comment type="similarity">
    <text evidence="2">Belongs to the class-I pyridoxal-phosphate-dependent aminotransferase family.</text>
</comment>
<keyword evidence="3" id="KW-0032">Aminotransferase</keyword>
<protein>
    <submittedName>
        <fullName evidence="8">Putative PLP-dependent transferase</fullName>
    </submittedName>
</protein>
<reference evidence="8 9" key="1">
    <citation type="submission" date="2015-12" db="EMBL/GenBank/DDBJ databases">
        <title>Draft genome sequence of Moniliophthora roreri, the causal agent of frosty pod rot of cacao.</title>
        <authorList>
            <person name="Aime M.C."/>
            <person name="Diaz-Valderrama J.R."/>
            <person name="Kijpornyongpan T."/>
            <person name="Phillips-Mora W."/>
        </authorList>
    </citation>
    <scope>NUCLEOTIDE SEQUENCE [LARGE SCALE GENOMIC DNA]</scope>
    <source>
        <strain evidence="8 9">MCA 2952</strain>
    </source>
</reference>
<dbReference type="PANTHER" id="PTHR42790:SF19">
    <property type="entry name" value="KYNURENINE_ALPHA-AMINOADIPATE AMINOTRANSFERASE, MITOCHONDRIAL"/>
    <property type="match status" value="1"/>
</dbReference>
<proteinExistence type="inferred from homology"/>
<comment type="caution">
    <text evidence="8">The sequence shown here is derived from an EMBL/GenBank/DDBJ whole genome shotgun (WGS) entry which is preliminary data.</text>
</comment>
<dbReference type="AlphaFoldDB" id="A0A0W0F2H7"/>
<evidence type="ECO:0000256" key="5">
    <source>
        <dbReference type="ARBA" id="ARBA00022898"/>
    </source>
</evidence>
<dbReference type="InterPro" id="IPR015421">
    <property type="entry name" value="PyrdxlP-dep_Trfase_major"/>
</dbReference>
<evidence type="ECO:0000256" key="2">
    <source>
        <dbReference type="ARBA" id="ARBA00007441"/>
    </source>
</evidence>
<dbReference type="Gene3D" id="3.40.640.10">
    <property type="entry name" value="Type I PLP-dependent aspartate aminotransferase-like (Major domain)"/>
    <property type="match status" value="1"/>
</dbReference>
<keyword evidence="5" id="KW-0663">Pyridoxal phosphate</keyword>
<feature type="compositionally biased region" description="Low complexity" evidence="6">
    <location>
        <begin position="385"/>
        <end position="401"/>
    </location>
</feature>
<feature type="domain" description="Aminotransferase class I/classII large" evidence="7">
    <location>
        <begin position="149"/>
        <end position="345"/>
    </location>
</feature>
<organism evidence="8 9">
    <name type="scientific">Moniliophthora roreri</name>
    <name type="common">Frosty pod rot fungus</name>
    <name type="synonym">Monilia roreri</name>
    <dbReference type="NCBI Taxonomy" id="221103"/>
    <lineage>
        <taxon>Eukaryota</taxon>
        <taxon>Fungi</taxon>
        <taxon>Dikarya</taxon>
        <taxon>Basidiomycota</taxon>
        <taxon>Agaricomycotina</taxon>
        <taxon>Agaricomycetes</taxon>
        <taxon>Agaricomycetidae</taxon>
        <taxon>Agaricales</taxon>
        <taxon>Marasmiineae</taxon>
        <taxon>Marasmiaceae</taxon>
        <taxon>Moniliophthora</taxon>
    </lineage>
</organism>
<sequence>MGDIMAEESISTSVTHADGVPVLIDAAKTKDSPTSPKVLENDYYTKFLTKDAYQITYTVHSLLPLEQTPGVIPLLAGKPNTSTFPFLSFSFTAKDPHQVGEEVSADITGRLLSTGLQYGTTPGVHELITWFEGLQERVHGRKATGEGWRISIGCGSRELVSKAIRAFIEPGHSVLVDSDSEKHLDQIPIFQIHPCDVVSVPTDNNGIIPSGLREILQDWSEACANPRPKVLYTIPVGVGPETSLERRNEILKIAKEWDIIILEDDPYYYLARTQTPSYFSVERSLEQVGRVIRFDTLSKVIAPGLSIGWVSGPEVLVGAIDTITSTANLQAATVSQAVALALLEAWQYDGFLRHAENLLFGDYTPLLFPVALSSLNMLAGRSRSCSVSSDSSTSSYSSSSSEDVPIHDVTRDTPPRDPLDIDAIVEYNLWNTPYRALPRKPKDGNSDHDFSKADVQFSEERSFPDYTQTTSTTANANPGHSCGCKIPPSPAITYKSGQCSSFRCSLELGTLESNHNVADTPRRTGRLTKRVAIRAEPYPAISLEAGMAKPKKGSGRKASSSSRQPKKRRMGAGGRTLK</sequence>